<evidence type="ECO:0000313" key="2">
    <source>
        <dbReference type="EMBL" id="HJB91815.1"/>
    </source>
</evidence>
<protein>
    <submittedName>
        <fullName evidence="2">DUF2752 domain-containing protein</fullName>
    </submittedName>
</protein>
<comment type="caution">
    <text evidence="2">The sequence shown here is derived from an EMBL/GenBank/DDBJ whole genome shotgun (WGS) entry which is preliminary data.</text>
</comment>
<dbReference type="EMBL" id="DWXE01000040">
    <property type="protein sequence ID" value="HJB91815.1"/>
    <property type="molecule type" value="Genomic_DNA"/>
</dbReference>
<sequence length="172" mass="19117">MGKRGMFSAVLGRIRKDVREYWKFGAAIAVYDGLATLLFGAFCPSVIVAGLPCPGCGMTRSVFCFATGQFAKGWELNPLGILWLLLALYFCAMRYGMGKKLRGALQAGGCLAALMAVFWLYRMYRYFPGETPLCYTPGNLLERMWPAYGEWALKTIGGLQEAAGAWMERFFP</sequence>
<evidence type="ECO:0000313" key="3">
    <source>
        <dbReference type="Proteomes" id="UP000886883"/>
    </source>
</evidence>
<evidence type="ECO:0000256" key="1">
    <source>
        <dbReference type="SAM" id="Phobius"/>
    </source>
</evidence>
<accession>A0A9D2MTM1</accession>
<feature type="transmembrane region" description="Helical" evidence="1">
    <location>
        <begin position="21"/>
        <end position="42"/>
    </location>
</feature>
<feature type="transmembrane region" description="Helical" evidence="1">
    <location>
        <begin position="104"/>
        <end position="121"/>
    </location>
</feature>
<keyword evidence="1" id="KW-1133">Transmembrane helix</keyword>
<dbReference type="Pfam" id="PF10825">
    <property type="entry name" value="DUF2752"/>
    <property type="match status" value="1"/>
</dbReference>
<dbReference type="AlphaFoldDB" id="A0A9D2MTM1"/>
<reference evidence="2" key="1">
    <citation type="journal article" date="2021" name="PeerJ">
        <title>Extensive microbial diversity within the chicken gut microbiome revealed by metagenomics and culture.</title>
        <authorList>
            <person name="Gilroy R."/>
            <person name="Ravi A."/>
            <person name="Getino M."/>
            <person name="Pursley I."/>
            <person name="Horton D.L."/>
            <person name="Alikhan N.F."/>
            <person name="Baker D."/>
            <person name="Gharbi K."/>
            <person name="Hall N."/>
            <person name="Watson M."/>
            <person name="Adriaenssens E.M."/>
            <person name="Foster-Nyarko E."/>
            <person name="Jarju S."/>
            <person name="Secka A."/>
            <person name="Antonio M."/>
            <person name="Oren A."/>
            <person name="Chaudhuri R.R."/>
            <person name="La Ragione R."/>
            <person name="Hildebrand F."/>
            <person name="Pallen M.J."/>
        </authorList>
    </citation>
    <scope>NUCLEOTIDE SEQUENCE</scope>
    <source>
        <strain evidence="2">USAMLcec3-2134</strain>
    </source>
</reference>
<keyword evidence="1" id="KW-0472">Membrane</keyword>
<proteinExistence type="predicted"/>
<organism evidence="2 3">
    <name type="scientific">Candidatus Eisenbergiella merdigallinarum</name>
    <dbReference type="NCBI Taxonomy" id="2838552"/>
    <lineage>
        <taxon>Bacteria</taxon>
        <taxon>Bacillati</taxon>
        <taxon>Bacillota</taxon>
        <taxon>Clostridia</taxon>
        <taxon>Lachnospirales</taxon>
        <taxon>Lachnospiraceae</taxon>
        <taxon>Eisenbergiella</taxon>
    </lineage>
</organism>
<dbReference type="InterPro" id="IPR021215">
    <property type="entry name" value="DUF2752"/>
</dbReference>
<feature type="transmembrane region" description="Helical" evidence="1">
    <location>
        <begin position="80"/>
        <end position="97"/>
    </location>
</feature>
<reference evidence="2" key="2">
    <citation type="submission" date="2021-04" db="EMBL/GenBank/DDBJ databases">
        <authorList>
            <person name="Gilroy R."/>
        </authorList>
    </citation>
    <scope>NUCLEOTIDE SEQUENCE</scope>
    <source>
        <strain evidence="2">USAMLcec3-2134</strain>
    </source>
</reference>
<dbReference type="Proteomes" id="UP000886883">
    <property type="component" value="Unassembled WGS sequence"/>
</dbReference>
<name>A0A9D2MTM1_9FIRM</name>
<gene>
    <name evidence="2" type="ORF">H9763_10200</name>
</gene>
<keyword evidence="1" id="KW-0812">Transmembrane</keyword>